<evidence type="ECO:0000313" key="3">
    <source>
        <dbReference type="Proteomes" id="UP000475862"/>
    </source>
</evidence>
<feature type="transmembrane region" description="Helical" evidence="1">
    <location>
        <begin position="42"/>
        <end position="61"/>
    </location>
</feature>
<feature type="transmembrane region" description="Helical" evidence="1">
    <location>
        <begin position="12"/>
        <end position="30"/>
    </location>
</feature>
<sequence length="194" mass="22823">MFPISSGLIRILRYSGIVLVLVVNMCVTIIKAFIHQLRISSLSFLFSLKVFCAFRCLHIIYTKKFNYIHLITNMKYFILKWMTNNNLSIGRSTHIKYKQKKKSYNIFCNLIIIFFFLHTSSKVLNISIKKGIIIKIKKKKKKKNILITNDNNIRQTLNATLFKLSNGILNIFYLTVNMYIVDIYFDRSPLSTIY</sequence>
<gene>
    <name evidence="2" type="ORF">AGLY_013424</name>
</gene>
<feature type="transmembrane region" description="Helical" evidence="1">
    <location>
        <begin position="104"/>
        <end position="121"/>
    </location>
</feature>
<dbReference type="Proteomes" id="UP000475862">
    <property type="component" value="Unassembled WGS sequence"/>
</dbReference>
<keyword evidence="1" id="KW-0472">Membrane</keyword>
<reference evidence="2 3" key="1">
    <citation type="submission" date="2019-08" db="EMBL/GenBank/DDBJ databases">
        <title>The genome of the soybean aphid Biotype 1, its phylome, world population structure and adaptation to the North American continent.</title>
        <authorList>
            <person name="Giordano R."/>
            <person name="Donthu R.K."/>
            <person name="Hernandez A.G."/>
            <person name="Wright C.L."/>
            <person name="Zimin A.V."/>
        </authorList>
    </citation>
    <scope>NUCLEOTIDE SEQUENCE [LARGE SCALE GENOMIC DNA]</scope>
    <source>
        <tissue evidence="2">Whole aphids</tissue>
    </source>
</reference>
<evidence type="ECO:0000256" key="1">
    <source>
        <dbReference type="SAM" id="Phobius"/>
    </source>
</evidence>
<proteinExistence type="predicted"/>
<keyword evidence="3" id="KW-1185">Reference proteome</keyword>
<accession>A0A6G0T6W5</accession>
<protein>
    <submittedName>
        <fullName evidence="2">Uncharacterized protein</fullName>
    </submittedName>
</protein>
<organism evidence="2 3">
    <name type="scientific">Aphis glycines</name>
    <name type="common">Soybean aphid</name>
    <dbReference type="NCBI Taxonomy" id="307491"/>
    <lineage>
        <taxon>Eukaryota</taxon>
        <taxon>Metazoa</taxon>
        <taxon>Ecdysozoa</taxon>
        <taxon>Arthropoda</taxon>
        <taxon>Hexapoda</taxon>
        <taxon>Insecta</taxon>
        <taxon>Pterygota</taxon>
        <taxon>Neoptera</taxon>
        <taxon>Paraneoptera</taxon>
        <taxon>Hemiptera</taxon>
        <taxon>Sternorrhyncha</taxon>
        <taxon>Aphidomorpha</taxon>
        <taxon>Aphidoidea</taxon>
        <taxon>Aphididae</taxon>
        <taxon>Aphidini</taxon>
        <taxon>Aphis</taxon>
        <taxon>Aphis</taxon>
    </lineage>
</organism>
<keyword evidence="1" id="KW-1133">Transmembrane helix</keyword>
<comment type="caution">
    <text evidence="2">The sequence shown here is derived from an EMBL/GenBank/DDBJ whole genome shotgun (WGS) entry which is preliminary data.</text>
</comment>
<dbReference type="EMBL" id="VYZN01000054">
    <property type="protein sequence ID" value="KAE9526776.1"/>
    <property type="molecule type" value="Genomic_DNA"/>
</dbReference>
<dbReference type="AlphaFoldDB" id="A0A6G0T6W5"/>
<keyword evidence="1" id="KW-0812">Transmembrane</keyword>
<name>A0A6G0T6W5_APHGL</name>
<evidence type="ECO:0000313" key="2">
    <source>
        <dbReference type="EMBL" id="KAE9526776.1"/>
    </source>
</evidence>